<comment type="caution">
    <text evidence="1">The sequence shown here is derived from an EMBL/GenBank/DDBJ whole genome shotgun (WGS) entry which is preliminary data.</text>
</comment>
<dbReference type="OrthoDB" id="191139at2759"/>
<dbReference type="AlphaFoldDB" id="A0A9W9CNG8"/>
<protein>
    <submittedName>
        <fullName evidence="1">Uncharacterized protein</fullName>
    </submittedName>
</protein>
<dbReference type="EMBL" id="JAPEUY010000005">
    <property type="protein sequence ID" value="KAJ4372943.1"/>
    <property type="molecule type" value="Genomic_DNA"/>
</dbReference>
<evidence type="ECO:0000313" key="2">
    <source>
        <dbReference type="Proteomes" id="UP001140560"/>
    </source>
</evidence>
<accession>A0A9W9CNG8</accession>
<sequence length="245" mass="28223">MKADDEVVGPTYNPARNTAESPYQSIDNLKEWFWAPFPKYLINPVIHDFYNAWGVGYALVDLGINPISHEYEGGKNELFFLDHQGFDPAFPDVDKQWYQINGKEYRATGASYAFTINSEDGVIMSLNRKSPRYAAKERNPPVPDDELPKLNQFSDVAWIGWDTVSQREGVDIKNLRYFLSIGIDNTDTKAIIIRAMNSRGWQLSEWPGHIFEMEWMETQAILGKSKMPACADYTQLLNEWRRRLG</sequence>
<proteinExistence type="predicted"/>
<name>A0A9W9CNG8_9PLEO</name>
<organism evidence="1 2">
    <name type="scientific">Neocucurbitaria cava</name>
    <dbReference type="NCBI Taxonomy" id="798079"/>
    <lineage>
        <taxon>Eukaryota</taxon>
        <taxon>Fungi</taxon>
        <taxon>Dikarya</taxon>
        <taxon>Ascomycota</taxon>
        <taxon>Pezizomycotina</taxon>
        <taxon>Dothideomycetes</taxon>
        <taxon>Pleosporomycetidae</taxon>
        <taxon>Pleosporales</taxon>
        <taxon>Pleosporineae</taxon>
        <taxon>Cucurbitariaceae</taxon>
        <taxon>Neocucurbitaria</taxon>
    </lineage>
</organism>
<gene>
    <name evidence="1" type="ORF">N0V83_003234</name>
</gene>
<dbReference type="Proteomes" id="UP001140560">
    <property type="component" value="Unassembled WGS sequence"/>
</dbReference>
<evidence type="ECO:0000313" key="1">
    <source>
        <dbReference type="EMBL" id="KAJ4372943.1"/>
    </source>
</evidence>
<reference evidence="1" key="1">
    <citation type="submission" date="2022-10" db="EMBL/GenBank/DDBJ databases">
        <title>Tapping the CABI collections for fungal endophytes: first genome assemblies for Collariella, Neodidymelliopsis, Ascochyta clinopodiicola, Didymella pomorum, Didymosphaeria variabile, Neocosmospora piperis and Neocucurbitaria cava.</title>
        <authorList>
            <person name="Hill R."/>
        </authorList>
    </citation>
    <scope>NUCLEOTIDE SEQUENCE</scope>
    <source>
        <strain evidence="1">IMI 356814</strain>
    </source>
</reference>
<keyword evidence="2" id="KW-1185">Reference proteome</keyword>